<evidence type="ECO:0000313" key="2">
    <source>
        <dbReference type="EMBL" id="KAF2972758.1"/>
    </source>
</evidence>
<proteinExistence type="predicted"/>
<feature type="compositionally biased region" description="Basic and acidic residues" evidence="1">
    <location>
        <begin position="212"/>
        <end position="225"/>
    </location>
</feature>
<name>A0A7C8IX75_9PEZI</name>
<reference evidence="2 3" key="1">
    <citation type="submission" date="2019-12" db="EMBL/GenBank/DDBJ databases">
        <title>Draft genome sequence of the ascomycete Xylaria multiplex DSM 110363.</title>
        <authorList>
            <person name="Buettner E."/>
            <person name="Kellner H."/>
        </authorList>
    </citation>
    <scope>NUCLEOTIDE SEQUENCE [LARGE SCALE GENOMIC DNA]</scope>
    <source>
        <strain evidence="2 3">DSM 110363</strain>
    </source>
</reference>
<dbReference type="Proteomes" id="UP000481858">
    <property type="component" value="Unassembled WGS sequence"/>
</dbReference>
<feature type="region of interest" description="Disordered" evidence="1">
    <location>
        <begin position="138"/>
        <end position="225"/>
    </location>
</feature>
<comment type="caution">
    <text evidence="2">The sequence shown here is derived from an EMBL/GenBank/DDBJ whole genome shotgun (WGS) entry which is preliminary data.</text>
</comment>
<dbReference type="InParanoid" id="A0A7C8IX75"/>
<protein>
    <submittedName>
        <fullName evidence="2">Uncharacterized protein</fullName>
    </submittedName>
</protein>
<feature type="compositionally biased region" description="Basic and acidic residues" evidence="1">
    <location>
        <begin position="10"/>
        <end position="19"/>
    </location>
</feature>
<feature type="region of interest" description="Disordered" evidence="1">
    <location>
        <begin position="1"/>
        <end position="100"/>
    </location>
</feature>
<dbReference type="AlphaFoldDB" id="A0A7C8IX75"/>
<keyword evidence="3" id="KW-1185">Reference proteome</keyword>
<accession>A0A7C8IX75</accession>
<evidence type="ECO:0000313" key="3">
    <source>
        <dbReference type="Proteomes" id="UP000481858"/>
    </source>
</evidence>
<dbReference type="OrthoDB" id="10487523at2759"/>
<feature type="compositionally biased region" description="Polar residues" evidence="1">
    <location>
        <begin position="86"/>
        <end position="100"/>
    </location>
</feature>
<gene>
    <name evidence="2" type="ORF">GQX73_g780</name>
</gene>
<dbReference type="EMBL" id="WUBL01000004">
    <property type="protein sequence ID" value="KAF2972758.1"/>
    <property type="molecule type" value="Genomic_DNA"/>
</dbReference>
<organism evidence="2 3">
    <name type="scientific">Xylaria multiplex</name>
    <dbReference type="NCBI Taxonomy" id="323545"/>
    <lineage>
        <taxon>Eukaryota</taxon>
        <taxon>Fungi</taxon>
        <taxon>Dikarya</taxon>
        <taxon>Ascomycota</taxon>
        <taxon>Pezizomycotina</taxon>
        <taxon>Sordariomycetes</taxon>
        <taxon>Xylariomycetidae</taxon>
        <taxon>Xylariales</taxon>
        <taxon>Xylariaceae</taxon>
        <taxon>Xylaria</taxon>
    </lineage>
</organism>
<sequence>MMIGKIGGSESRDSSHERQSSGSSLDPKASEFESTGPTEQKPKQGQQEYGWQQGRGRAQRRTPPVGPNGYGGTGQGRGGVRRNVYTPPQITPGPQYSQQYQVPPMMPYLFSLPSTGGGEASQPIYHMAQYPQYTSPPMSVTSIPQPTPFYGGQQQYPSFKPLPANHNQGPHFGQNMATPSRPTEQAHVPSSAGSHSSKTGSSYSQSSPRKYGKPEVKEDRISKYRREFDVARSFEDDKQFIPDILACVKTSPQIHPLHRPAAFYTNSDMP</sequence>
<evidence type="ECO:0000256" key="1">
    <source>
        <dbReference type="SAM" id="MobiDB-lite"/>
    </source>
</evidence>
<feature type="compositionally biased region" description="Low complexity" evidence="1">
    <location>
        <begin position="190"/>
        <end position="207"/>
    </location>
</feature>
<feature type="compositionally biased region" description="Gly residues" evidence="1">
    <location>
        <begin position="68"/>
        <end position="78"/>
    </location>
</feature>
<feature type="compositionally biased region" description="Polar residues" evidence="1">
    <location>
        <begin position="32"/>
        <end position="49"/>
    </location>
</feature>